<protein>
    <submittedName>
        <fullName evidence="1">Uncharacterized protein</fullName>
    </submittedName>
</protein>
<dbReference type="EMBL" id="JACIJM010000001">
    <property type="protein sequence ID" value="MBB5720567.1"/>
    <property type="molecule type" value="Genomic_DNA"/>
</dbReference>
<reference evidence="1 2" key="1">
    <citation type="submission" date="2020-08" db="EMBL/GenBank/DDBJ databases">
        <title>Genomic Encyclopedia of Type Strains, Phase IV (KMG-IV): sequencing the most valuable type-strain genomes for metagenomic binning, comparative biology and taxonomic classification.</title>
        <authorList>
            <person name="Goeker M."/>
        </authorList>
    </citation>
    <scope>NUCLEOTIDE SEQUENCE [LARGE SCALE GENOMIC DNA]</scope>
    <source>
        <strain evidence="1 2">DSM 101064</strain>
    </source>
</reference>
<evidence type="ECO:0000313" key="1">
    <source>
        <dbReference type="EMBL" id="MBB5720567.1"/>
    </source>
</evidence>
<gene>
    <name evidence="1" type="ORF">FHS72_000171</name>
</gene>
<sequence>MAIPHRIPFSFQTPLWVPETIPDTEPQSSRFGNAIKRQKISFRNVTVILVTDNHFLTF</sequence>
<proteinExistence type="predicted"/>
<organism evidence="1 2">
    <name type="scientific">Yoonia ponticola</name>
    <dbReference type="NCBI Taxonomy" id="1524255"/>
    <lineage>
        <taxon>Bacteria</taxon>
        <taxon>Pseudomonadati</taxon>
        <taxon>Pseudomonadota</taxon>
        <taxon>Alphaproteobacteria</taxon>
        <taxon>Rhodobacterales</taxon>
        <taxon>Paracoccaceae</taxon>
        <taxon>Yoonia</taxon>
    </lineage>
</organism>
<evidence type="ECO:0000313" key="2">
    <source>
        <dbReference type="Proteomes" id="UP000535415"/>
    </source>
</evidence>
<dbReference type="Proteomes" id="UP000535415">
    <property type="component" value="Unassembled WGS sequence"/>
</dbReference>
<dbReference type="AlphaFoldDB" id="A0A7W9BHD9"/>
<keyword evidence="2" id="KW-1185">Reference proteome</keyword>
<name>A0A7W9BHD9_9RHOB</name>
<accession>A0A7W9BHD9</accession>
<comment type="caution">
    <text evidence="1">The sequence shown here is derived from an EMBL/GenBank/DDBJ whole genome shotgun (WGS) entry which is preliminary data.</text>
</comment>